<feature type="compositionally biased region" description="Basic and acidic residues" evidence="1">
    <location>
        <begin position="1"/>
        <end position="13"/>
    </location>
</feature>
<dbReference type="Proteomes" id="UP000265520">
    <property type="component" value="Unassembled WGS sequence"/>
</dbReference>
<feature type="region of interest" description="Disordered" evidence="1">
    <location>
        <begin position="1"/>
        <end position="20"/>
    </location>
</feature>
<evidence type="ECO:0000313" key="2">
    <source>
        <dbReference type="EMBL" id="MCI94234.1"/>
    </source>
</evidence>
<dbReference type="AlphaFoldDB" id="A0A392W0M7"/>
<sequence>MHDGCNRTAEGNHRWIKPPL</sequence>
<comment type="caution">
    <text evidence="2">The sequence shown here is derived from an EMBL/GenBank/DDBJ whole genome shotgun (WGS) entry which is preliminary data.</text>
</comment>
<evidence type="ECO:0000256" key="1">
    <source>
        <dbReference type="SAM" id="MobiDB-lite"/>
    </source>
</evidence>
<reference evidence="2 3" key="1">
    <citation type="journal article" date="2018" name="Front. Plant Sci.">
        <title>Red Clover (Trifolium pratense) and Zigzag Clover (T. medium) - A Picture of Genomic Similarities and Differences.</title>
        <authorList>
            <person name="Dluhosova J."/>
            <person name="Istvanek J."/>
            <person name="Nedelnik J."/>
            <person name="Repkova J."/>
        </authorList>
    </citation>
    <scope>NUCLEOTIDE SEQUENCE [LARGE SCALE GENOMIC DNA]</scope>
    <source>
        <strain evidence="3">cv. 10/8</strain>
        <tissue evidence="2">Leaf</tissue>
    </source>
</reference>
<keyword evidence="3" id="KW-1185">Reference proteome</keyword>
<evidence type="ECO:0000313" key="3">
    <source>
        <dbReference type="Proteomes" id="UP000265520"/>
    </source>
</evidence>
<name>A0A392W0M7_9FABA</name>
<proteinExistence type="predicted"/>
<dbReference type="EMBL" id="LXQA011350923">
    <property type="protein sequence ID" value="MCI94234.1"/>
    <property type="molecule type" value="Genomic_DNA"/>
</dbReference>
<protein>
    <submittedName>
        <fullName evidence="2">Uncharacterized protein</fullName>
    </submittedName>
</protein>
<feature type="non-terminal residue" evidence="2">
    <location>
        <position position="20"/>
    </location>
</feature>
<accession>A0A392W0M7</accession>
<organism evidence="2 3">
    <name type="scientific">Trifolium medium</name>
    <dbReference type="NCBI Taxonomy" id="97028"/>
    <lineage>
        <taxon>Eukaryota</taxon>
        <taxon>Viridiplantae</taxon>
        <taxon>Streptophyta</taxon>
        <taxon>Embryophyta</taxon>
        <taxon>Tracheophyta</taxon>
        <taxon>Spermatophyta</taxon>
        <taxon>Magnoliopsida</taxon>
        <taxon>eudicotyledons</taxon>
        <taxon>Gunneridae</taxon>
        <taxon>Pentapetalae</taxon>
        <taxon>rosids</taxon>
        <taxon>fabids</taxon>
        <taxon>Fabales</taxon>
        <taxon>Fabaceae</taxon>
        <taxon>Papilionoideae</taxon>
        <taxon>50 kb inversion clade</taxon>
        <taxon>NPAAA clade</taxon>
        <taxon>Hologalegina</taxon>
        <taxon>IRL clade</taxon>
        <taxon>Trifolieae</taxon>
        <taxon>Trifolium</taxon>
    </lineage>
</organism>